<dbReference type="AlphaFoldDB" id="A0A1K0GPK7"/>
<evidence type="ECO:0000256" key="4">
    <source>
        <dbReference type="ARBA" id="ARBA00023163"/>
    </source>
</evidence>
<dbReference type="InterPro" id="IPR003018">
    <property type="entry name" value="GAF"/>
</dbReference>
<dbReference type="SUPFAM" id="SSF52172">
    <property type="entry name" value="CheY-like"/>
    <property type="match status" value="1"/>
</dbReference>
<keyword evidence="4" id="KW-0804">Transcription</keyword>
<organism evidence="6 7">
    <name type="scientific">Couchioplanes caeruleus subsp. caeruleus</name>
    <dbReference type="NCBI Taxonomy" id="56427"/>
    <lineage>
        <taxon>Bacteria</taxon>
        <taxon>Bacillati</taxon>
        <taxon>Actinomycetota</taxon>
        <taxon>Actinomycetes</taxon>
        <taxon>Micromonosporales</taxon>
        <taxon>Micromonosporaceae</taxon>
        <taxon>Couchioplanes</taxon>
    </lineage>
</organism>
<evidence type="ECO:0000256" key="3">
    <source>
        <dbReference type="ARBA" id="ARBA00023015"/>
    </source>
</evidence>
<dbReference type="PROSITE" id="PS50921">
    <property type="entry name" value="ANTAR"/>
    <property type="match status" value="1"/>
</dbReference>
<comment type="caution">
    <text evidence="6">The sequence shown here is derived from an EMBL/GenBank/DDBJ whole genome shotgun (WGS) entry which is preliminary data.</text>
</comment>
<dbReference type="SUPFAM" id="SSF55781">
    <property type="entry name" value="GAF domain-like"/>
    <property type="match status" value="1"/>
</dbReference>
<name>A0A1K0GPK7_9ACTN</name>
<evidence type="ECO:0000259" key="5">
    <source>
        <dbReference type="PROSITE" id="PS50921"/>
    </source>
</evidence>
<keyword evidence="3" id="KW-0805">Transcription regulation</keyword>
<dbReference type="InterPro" id="IPR036388">
    <property type="entry name" value="WH-like_DNA-bd_sf"/>
</dbReference>
<dbReference type="InterPro" id="IPR005561">
    <property type="entry name" value="ANTAR"/>
</dbReference>
<reference evidence="6 7" key="1">
    <citation type="submission" date="2016-09" db="EMBL/GenBank/DDBJ databases">
        <title>Couchioplanes caeruleus draft genome sequence.</title>
        <authorList>
            <person name="Sheehan J."/>
            <person name="Caffrey P."/>
        </authorList>
    </citation>
    <scope>NUCLEOTIDE SEQUENCE [LARGE SCALE GENOMIC DNA]</scope>
    <source>
        <strain evidence="6 7">DSM 43634</strain>
    </source>
</reference>
<dbReference type="Gene3D" id="1.10.10.10">
    <property type="entry name" value="Winged helix-like DNA-binding domain superfamily/Winged helix DNA-binding domain"/>
    <property type="match status" value="1"/>
</dbReference>
<evidence type="ECO:0000313" key="7">
    <source>
        <dbReference type="Proteomes" id="UP000182486"/>
    </source>
</evidence>
<dbReference type="InterPro" id="IPR012074">
    <property type="entry name" value="GAF_ANTAR"/>
</dbReference>
<dbReference type="GO" id="GO:0016301">
    <property type="term" value="F:kinase activity"/>
    <property type="evidence" value="ECO:0007669"/>
    <property type="project" value="UniProtKB-KW"/>
</dbReference>
<dbReference type="EMBL" id="MEIA01000438">
    <property type="protein sequence ID" value="OJF11179.1"/>
    <property type="molecule type" value="Genomic_DNA"/>
</dbReference>
<dbReference type="InterPro" id="IPR029016">
    <property type="entry name" value="GAF-like_dom_sf"/>
</dbReference>
<keyword evidence="2" id="KW-0418">Kinase</keyword>
<dbReference type="Proteomes" id="UP000182486">
    <property type="component" value="Unassembled WGS sequence"/>
</dbReference>
<dbReference type="PIRSF" id="PIRSF036625">
    <property type="entry name" value="GAF_ANTAR"/>
    <property type="match status" value="1"/>
</dbReference>
<dbReference type="Pfam" id="PF03861">
    <property type="entry name" value="ANTAR"/>
    <property type="match status" value="1"/>
</dbReference>
<accession>A0A1K0GPK7</accession>
<dbReference type="GO" id="GO:0003723">
    <property type="term" value="F:RNA binding"/>
    <property type="evidence" value="ECO:0007669"/>
    <property type="project" value="InterPro"/>
</dbReference>
<gene>
    <name evidence="6" type="ORF">BG844_28140</name>
</gene>
<dbReference type="RefSeq" id="WP_071808327.1">
    <property type="nucleotide sequence ID" value="NZ_MEIA01000438.1"/>
</dbReference>
<dbReference type="Pfam" id="PF13185">
    <property type="entry name" value="GAF_2"/>
    <property type="match status" value="1"/>
</dbReference>
<dbReference type="SMART" id="SM01012">
    <property type="entry name" value="ANTAR"/>
    <property type="match status" value="1"/>
</dbReference>
<feature type="domain" description="ANTAR" evidence="5">
    <location>
        <begin position="153"/>
        <end position="214"/>
    </location>
</feature>
<evidence type="ECO:0000256" key="2">
    <source>
        <dbReference type="ARBA" id="ARBA00022777"/>
    </source>
</evidence>
<sequence>MDARNFDETSLDDALAALIERGRQTIGAADEISVTLLRGNYAHTPVVTSNFALLLDEWQYEQGQGPCLDAAACAATVTAADLTTESRWPRWTRRAVEAGAASCASVGLRLPDGIPGSLNLYARRPAAFDTDAMSLAQGFAGSAAVLLAPAVGDDPHMALSQHRHTTMQHRAVIERAKNIVMSRTQCSPDDAFALLAQQAQATGRATYEVATTLIHDAHPEQ</sequence>
<evidence type="ECO:0000256" key="1">
    <source>
        <dbReference type="ARBA" id="ARBA00022679"/>
    </source>
</evidence>
<dbReference type="Gene3D" id="3.30.450.40">
    <property type="match status" value="1"/>
</dbReference>
<evidence type="ECO:0000313" key="6">
    <source>
        <dbReference type="EMBL" id="OJF11179.1"/>
    </source>
</evidence>
<keyword evidence="7" id="KW-1185">Reference proteome</keyword>
<proteinExistence type="predicted"/>
<keyword evidence="1" id="KW-0808">Transferase</keyword>
<dbReference type="InterPro" id="IPR011006">
    <property type="entry name" value="CheY-like_superfamily"/>
</dbReference>
<protein>
    <recommendedName>
        <fullName evidence="5">ANTAR domain-containing protein</fullName>
    </recommendedName>
</protein>